<keyword evidence="3 5" id="KW-1133">Transmembrane helix</keyword>
<evidence type="ECO:0000256" key="2">
    <source>
        <dbReference type="ARBA" id="ARBA00022692"/>
    </source>
</evidence>
<dbReference type="PANTHER" id="PTHR30249:SF0">
    <property type="entry name" value="PLASTIDAL GLYCOLATE_GLYCERATE TRANSLOCATOR 1, CHLOROPLASTIC"/>
    <property type="match status" value="1"/>
</dbReference>
<dbReference type="AlphaFoldDB" id="A0A316REQ6"/>
<reference evidence="6 7" key="1">
    <citation type="journal article" date="2018" name="Nat. Biotechnol.">
        <title>A standardized bacterial taxonomy based on genome phylogeny substantially revises the tree of life.</title>
        <authorList>
            <person name="Parks D.H."/>
            <person name="Chuvochina M."/>
            <person name="Waite D.W."/>
            <person name="Rinke C."/>
            <person name="Skarshewski A."/>
            <person name="Chaumeil P.A."/>
            <person name="Hugenholtz P."/>
        </authorList>
    </citation>
    <scope>NUCLEOTIDE SEQUENCE [LARGE SCALE GENOMIC DNA]</scope>
    <source>
        <strain evidence="6">UBA11482</strain>
    </source>
</reference>
<dbReference type="EMBL" id="DNWC01000067">
    <property type="protein sequence ID" value="HBJ08379.1"/>
    <property type="molecule type" value="Genomic_DNA"/>
</dbReference>
<name>A0A316REQ6_9BACT</name>
<evidence type="ECO:0000256" key="1">
    <source>
        <dbReference type="ARBA" id="ARBA00004141"/>
    </source>
</evidence>
<evidence type="ECO:0000256" key="4">
    <source>
        <dbReference type="ARBA" id="ARBA00023136"/>
    </source>
</evidence>
<feature type="transmembrane region" description="Helical" evidence="5">
    <location>
        <begin position="146"/>
        <end position="169"/>
    </location>
</feature>
<dbReference type="GO" id="GO:0016020">
    <property type="term" value="C:membrane"/>
    <property type="evidence" value="ECO:0007669"/>
    <property type="project" value="UniProtKB-SubCell"/>
</dbReference>
<evidence type="ECO:0000313" key="6">
    <source>
        <dbReference type="EMBL" id="HBJ08379.1"/>
    </source>
</evidence>
<comment type="subcellular location">
    <subcellularLocation>
        <location evidence="1">Membrane</location>
        <topology evidence="1">Multi-pass membrane protein</topology>
    </subcellularLocation>
</comment>
<organism evidence="6 7">
    <name type="scientific">Coprobacter fastidiosus</name>
    <dbReference type="NCBI Taxonomy" id="1099853"/>
    <lineage>
        <taxon>Bacteria</taxon>
        <taxon>Pseudomonadati</taxon>
        <taxon>Bacteroidota</taxon>
        <taxon>Bacteroidia</taxon>
        <taxon>Bacteroidales</taxon>
        <taxon>Barnesiellaceae</taxon>
        <taxon>Coprobacter</taxon>
    </lineage>
</organism>
<feature type="transmembrane region" description="Helical" evidence="5">
    <location>
        <begin position="205"/>
        <end position="225"/>
    </location>
</feature>
<evidence type="ECO:0000256" key="5">
    <source>
        <dbReference type="SAM" id="Phobius"/>
    </source>
</evidence>
<proteinExistence type="predicted"/>
<keyword evidence="4 5" id="KW-0472">Membrane</keyword>
<dbReference type="Proteomes" id="UP000262954">
    <property type="component" value="Unassembled WGS sequence"/>
</dbReference>
<sequence length="231" mass="24239">MNEILSSTPFLLFLVLASYLSGTYIYTKSKIALLHPIIISIAIIIGVLKWAGIDYETFSKGSYMIHFMLGPSVVALGYVLYEQIGYLKGKVLSITSSIIVGSLVGIVSVIWICKLMGVEHSVIVSLEPKSVTTPIALSLSAKSGGIPSLTAITVVICGILGGIIGPFILRKLHIKSRVAKGLALGAAAHGLGTAKAIELGAVEGAISGLAIGLMGIMTSLLIPLVENLFYK</sequence>
<accession>A0A316REQ6</accession>
<feature type="transmembrane region" description="Helical" evidence="5">
    <location>
        <begin position="6"/>
        <end position="26"/>
    </location>
</feature>
<evidence type="ECO:0000313" key="7">
    <source>
        <dbReference type="Proteomes" id="UP000262954"/>
    </source>
</evidence>
<dbReference type="PANTHER" id="PTHR30249">
    <property type="entry name" value="PUTATIVE SEROTONIN TRANSPORTER"/>
    <property type="match status" value="1"/>
</dbReference>
<dbReference type="Pfam" id="PF04172">
    <property type="entry name" value="LrgB"/>
    <property type="match status" value="1"/>
</dbReference>
<dbReference type="GeneID" id="92927565"/>
<dbReference type="RefSeq" id="WP_009317003.1">
    <property type="nucleotide sequence ID" value="NZ_AP028032.1"/>
</dbReference>
<keyword evidence="2 5" id="KW-0812">Transmembrane</keyword>
<comment type="caution">
    <text evidence="6">The sequence shown here is derived from an EMBL/GenBank/DDBJ whole genome shotgun (WGS) entry which is preliminary data.</text>
</comment>
<evidence type="ECO:0000256" key="3">
    <source>
        <dbReference type="ARBA" id="ARBA00022989"/>
    </source>
</evidence>
<protein>
    <submittedName>
        <fullName evidence="6">LrgB family protein</fullName>
    </submittedName>
</protein>
<feature type="transmembrane region" description="Helical" evidence="5">
    <location>
        <begin position="93"/>
        <end position="112"/>
    </location>
</feature>
<gene>
    <name evidence="6" type="ORF">DDY73_05185</name>
</gene>
<feature type="transmembrane region" description="Helical" evidence="5">
    <location>
        <begin position="63"/>
        <end position="81"/>
    </location>
</feature>
<feature type="transmembrane region" description="Helical" evidence="5">
    <location>
        <begin position="33"/>
        <end position="51"/>
    </location>
</feature>
<dbReference type="InterPro" id="IPR007300">
    <property type="entry name" value="CidB/LrgB"/>
</dbReference>